<evidence type="ECO:0000313" key="1">
    <source>
        <dbReference type="EMBL" id="ABD79477.1"/>
    </source>
</evidence>
<organism evidence="1 2">
    <name type="scientific">Saccharophagus degradans (strain 2-40 / ATCC 43961 / DSM 17024)</name>
    <dbReference type="NCBI Taxonomy" id="203122"/>
    <lineage>
        <taxon>Bacteria</taxon>
        <taxon>Pseudomonadati</taxon>
        <taxon>Pseudomonadota</taxon>
        <taxon>Gammaproteobacteria</taxon>
        <taxon>Cellvibrionales</taxon>
        <taxon>Cellvibrionaceae</taxon>
        <taxon>Saccharophagus</taxon>
    </lineage>
</organism>
<evidence type="ECO:0000313" key="2">
    <source>
        <dbReference type="Proteomes" id="UP000001947"/>
    </source>
</evidence>
<dbReference type="AlphaFoldDB" id="Q21PA2"/>
<accession>Q21PA2</accession>
<gene>
    <name evidence="1" type="ordered locus">Sde_0213</name>
</gene>
<proteinExistence type="predicted"/>
<dbReference type="Proteomes" id="UP000001947">
    <property type="component" value="Chromosome"/>
</dbReference>
<name>Q21PA2_SACD2</name>
<dbReference type="HOGENOM" id="CLU_103758_0_0_6"/>
<dbReference type="KEGG" id="sde:Sde_0213"/>
<keyword evidence="2" id="KW-1185">Reference proteome</keyword>
<protein>
    <submittedName>
        <fullName evidence="1">Uncharacterized protein</fullName>
    </submittedName>
</protein>
<reference evidence="1 2" key="1">
    <citation type="journal article" date="2008" name="PLoS Genet.">
        <title>Complete genome sequence of the complex carbohydrate-degrading marine bacterium, Saccharophagus degradans strain 2-40 T.</title>
        <authorList>
            <person name="Weiner R.M."/>
            <person name="Taylor L.E.II."/>
            <person name="Henrissat B."/>
            <person name="Hauser L."/>
            <person name="Land M."/>
            <person name="Coutinho P.M."/>
            <person name="Rancurel C."/>
            <person name="Saunders E.H."/>
            <person name="Longmire A.G."/>
            <person name="Zhang H."/>
            <person name="Bayer E.A."/>
            <person name="Gilbert H.J."/>
            <person name="Larimer F."/>
            <person name="Zhulin I.B."/>
            <person name="Ekborg N.A."/>
            <person name="Lamed R."/>
            <person name="Richardson P.M."/>
            <person name="Borovok I."/>
            <person name="Hutcheson S."/>
        </authorList>
    </citation>
    <scope>NUCLEOTIDE SEQUENCE [LARGE SCALE GENOMIC DNA]</scope>
    <source>
        <strain evidence="2">2-40 / ATCC 43961 / DSM 17024</strain>
    </source>
</reference>
<sequence>MSAMPVHKQMIENVANALGDEFRQQMTFVGGCTTGLLLTDEYTKEQVRHTDDVDLIVHTMGYVEFHQLQEKLKTQGFTMPNPAPGEAPPICAMQLGDLRVDFMPDDEGVLGFSNCWYKDAMQTAENYRLNPDLTIKLVTPVYFLATKLEAYKGRGNNDALSSRDIEDILNLVDGREELLGEVKMAPPELQTYISKELTPLLKDINFEYAVQSQAKGNAEREDLIFERLDTLSSYASDSLK</sequence>
<dbReference type="eggNOG" id="COG4849">
    <property type="taxonomic scope" value="Bacteria"/>
</dbReference>
<dbReference type="EMBL" id="CP000282">
    <property type="protein sequence ID" value="ABD79477.1"/>
    <property type="molecule type" value="Genomic_DNA"/>
</dbReference>
<dbReference type="OrthoDB" id="114489at2"/>
<dbReference type="STRING" id="203122.Sde_0213"/>